<dbReference type="OMA" id="HRADPNN"/>
<keyword evidence="5 6" id="KW-0539">Nucleus</keyword>
<comment type="similarity">
    <text evidence="2 6">Belongs to the Mediator complex subunit 6 family.</text>
</comment>
<dbReference type="InterPro" id="IPR007018">
    <property type="entry name" value="Mediator_Med6"/>
</dbReference>
<evidence type="ECO:0000313" key="8">
    <source>
        <dbReference type="Proteomes" id="UP000015102"/>
    </source>
</evidence>
<comment type="subunit">
    <text evidence="6">Component of the Mediator complex.</text>
</comment>
<keyword evidence="6" id="KW-0010">Activator</keyword>
<keyword evidence="8" id="KW-1185">Reference proteome</keyword>
<dbReference type="GO" id="GO:0003712">
    <property type="term" value="F:transcription coregulator activity"/>
    <property type="evidence" value="ECO:0007669"/>
    <property type="project" value="InterPro"/>
</dbReference>
<name>T1GAQ3_MEGSC</name>
<dbReference type="GO" id="GO:0016592">
    <property type="term" value="C:mediator complex"/>
    <property type="evidence" value="ECO:0007669"/>
    <property type="project" value="InterPro"/>
</dbReference>
<comment type="subcellular location">
    <subcellularLocation>
        <location evidence="1 6">Nucleus</location>
    </subcellularLocation>
</comment>
<sequence>MEYFSQKSNPFFDRNCNNAQLRMQRLGLEHLQSMVGVEYMLLHTFDPILYVIRKQHRADPNNVIPMTDYYIIAGTIYQAPDLGNVFSSRIFNTVTHLQEAFEEASSYSRYHPNKGYTWDFSSNKALSDKSKSAK</sequence>
<protein>
    <recommendedName>
        <fullName evidence="6">Mediator of RNA polymerase II transcription subunit 6</fullName>
    </recommendedName>
    <alternativeName>
        <fullName evidence="6">Mediator complex subunit 6</fullName>
    </alternativeName>
</protein>
<comment type="function">
    <text evidence="6">Component of the Mediator complex, a coactivator involved in the regulated transcription of nearly all RNA polymerase II-dependent genes. Mediator functions as a bridge to convey information from gene-specific regulatory proteins to the basal RNA polymerase II transcription machinery. Mediator is recruited to promoters by direct interactions with regulatory proteins and serves as a scaffold for the assembly of a functional preinitiation complex with RNA polymerase II and the general transcription factors.</text>
</comment>
<keyword evidence="3 6" id="KW-0805">Transcription regulation</keyword>
<dbReference type="Pfam" id="PF04934">
    <property type="entry name" value="Med6"/>
    <property type="match status" value="1"/>
</dbReference>
<evidence type="ECO:0000313" key="7">
    <source>
        <dbReference type="EnsemblMetazoa" id="MESCA000312-PA"/>
    </source>
</evidence>
<keyword evidence="4 6" id="KW-0804">Transcription</keyword>
<accession>T1GAQ3</accession>
<dbReference type="Gene3D" id="3.10.450.580">
    <property type="entry name" value="Mediator complex, subunit Med6"/>
    <property type="match status" value="1"/>
</dbReference>
<dbReference type="STRING" id="36166.T1GAQ3"/>
<dbReference type="HOGENOM" id="CLU_077754_6_1_1"/>
<gene>
    <name evidence="6" type="primary">MED6</name>
</gene>
<proteinExistence type="inferred from homology"/>
<reference evidence="8" key="1">
    <citation type="submission" date="2013-02" db="EMBL/GenBank/DDBJ databases">
        <authorList>
            <person name="Hughes D."/>
        </authorList>
    </citation>
    <scope>NUCLEOTIDE SEQUENCE</scope>
    <source>
        <strain>Durham</strain>
        <strain evidence="8">NC isolate 2 -- Noor lab</strain>
    </source>
</reference>
<dbReference type="EnsemblMetazoa" id="MESCA000312-RA">
    <property type="protein sequence ID" value="MESCA000312-PA"/>
    <property type="gene ID" value="MESCA000312"/>
</dbReference>
<evidence type="ECO:0000256" key="6">
    <source>
        <dbReference type="RuleBase" id="RU364143"/>
    </source>
</evidence>
<evidence type="ECO:0000256" key="1">
    <source>
        <dbReference type="ARBA" id="ARBA00004123"/>
    </source>
</evidence>
<organism evidence="7 8">
    <name type="scientific">Megaselia scalaris</name>
    <name type="common">Humpbacked fly</name>
    <name type="synonym">Phora scalaris</name>
    <dbReference type="NCBI Taxonomy" id="36166"/>
    <lineage>
        <taxon>Eukaryota</taxon>
        <taxon>Metazoa</taxon>
        <taxon>Ecdysozoa</taxon>
        <taxon>Arthropoda</taxon>
        <taxon>Hexapoda</taxon>
        <taxon>Insecta</taxon>
        <taxon>Pterygota</taxon>
        <taxon>Neoptera</taxon>
        <taxon>Endopterygota</taxon>
        <taxon>Diptera</taxon>
        <taxon>Brachycera</taxon>
        <taxon>Muscomorpha</taxon>
        <taxon>Platypezoidea</taxon>
        <taxon>Phoridae</taxon>
        <taxon>Megaseliini</taxon>
        <taxon>Megaselia</taxon>
    </lineage>
</organism>
<evidence type="ECO:0000256" key="5">
    <source>
        <dbReference type="ARBA" id="ARBA00023242"/>
    </source>
</evidence>
<dbReference type="Proteomes" id="UP000015102">
    <property type="component" value="Unassembled WGS sequence"/>
</dbReference>
<dbReference type="EMBL" id="CAQQ02176791">
    <property type="status" value="NOT_ANNOTATED_CDS"/>
    <property type="molecule type" value="Genomic_DNA"/>
</dbReference>
<evidence type="ECO:0000256" key="2">
    <source>
        <dbReference type="ARBA" id="ARBA00007526"/>
    </source>
</evidence>
<dbReference type="GO" id="GO:0006357">
    <property type="term" value="P:regulation of transcription by RNA polymerase II"/>
    <property type="evidence" value="ECO:0007669"/>
    <property type="project" value="InterPro"/>
</dbReference>
<dbReference type="PANTHER" id="PTHR13104">
    <property type="entry name" value="MED-6-RELATED"/>
    <property type="match status" value="1"/>
</dbReference>
<evidence type="ECO:0000256" key="4">
    <source>
        <dbReference type="ARBA" id="ARBA00023163"/>
    </source>
</evidence>
<evidence type="ECO:0000256" key="3">
    <source>
        <dbReference type="ARBA" id="ARBA00023015"/>
    </source>
</evidence>
<reference evidence="7" key="2">
    <citation type="submission" date="2015-06" db="UniProtKB">
        <authorList>
            <consortium name="EnsemblMetazoa"/>
        </authorList>
    </citation>
    <scope>IDENTIFICATION</scope>
</reference>
<dbReference type="AlphaFoldDB" id="T1GAQ3"/>
<dbReference type="InterPro" id="IPR038566">
    <property type="entry name" value="Mediator_Med6_sf"/>
</dbReference>